<keyword evidence="5" id="KW-0692">RNA repair</keyword>
<evidence type="ECO:0000256" key="7">
    <source>
        <dbReference type="ARBA" id="ARBA00023211"/>
    </source>
</evidence>
<dbReference type="PANTHER" id="PTHR43749:SF2">
    <property type="entry name" value="RNA-SPLICING LIGASE RTCB"/>
    <property type="match status" value="1"/>
</dbReference>
<dbReference type="GO" id="GO:0042245">
    <property type="term" value="P:RNA repair"/>
    <property type="evidence" value="ECO:0007669"/>
    <property type="project" value="UniProtKB-KW"/>
</dbReference>
<protein>
    <recommendedName>
        <fullName evidence="1">3'-phosphate/5'-hydroxy nucleic acid ligase</fullName>
        <ecNumber evidence="1">6.5.1.8</ecNumber>
    </recommendedName>
</protein>
<keyword evidence="13" id="KW-1185">Reference proteome</keyword>
<feature type="binding site" evidence="11">
    <location>
        <position position="74"/>
    </location>
    <ligand>
        <name>Mn(2+)</name>
        <dbReference type="ChEBI" id="CHEBI:29035"/>
        <label>1</label>
    </ligand>
</feature>
<dbReference type="AlphaFoldDB" id="A0A0C5VUM4"/>
<feature type="binding site" evidence="11">
    <location>
        <position position="271"/>
    </location>
    <ligand>
        <name>Mn(2+)</name>
        <dbReference type="ChEBI" id="CHEBI:29035"/>
        <label>2</label>
    </ligand>
</feature>
<feature type="binding site" evidence="10">
    <location>
        <position position="310"/>
    </location>
    <ligand>
        <name>GMP</name>
        <dbReference type="ChEBI" id="CHEBI:58115"/>
    </ligand>
</feature>
<dbReference type="InterPro" id="IPR001233">
    <property type="entry name" value="RtcB"/>
</dbReference>
<evidence type="ECO:0000256" key="5">
    <source>
        <dbReference type="ARBA" id="ARBA00022800"/>
    </source>
</evidence>
<comment type="catalytic activity">
    <reaction evidence="8">
        <text>a 3'-end 3'-phospho-ribonucleotide-RNA + a 5'-end dephospho-ribonucleoside-RNA + GTP = a ribonucleotidyl-ribonucleotide-RNA + GMP + diphosphate</text>
        <dbReference type="Rhea" id="RHEA:68076"/>
        <dbReference type="Rhea" id="RHEA-COMP:10463"/>
        <dbReference type="Rhea" id="RHEA-COMP:13936"/>
        <dbReference type="Rhea" id="RHEA-COMP:17355"/>
        <dbReference type="ChEBI" id="CHEBI:33019"/>
        <dbReference type="ChEBI" id="CHEBI:37565"/>
        <dbReference type="ChEBI" id="CHEBI:58115"/>
        <dbReference type="ChEBI" id="CHEBI:83062"/>
        <dbReference type="ChEBI" id="CHEBI:138284"/>
        <dbReference type="ChEBI" id="CHEBI:173118"/>
        <dbReference type="EC" id="6.5.1.8"/>
    </reaction>
</comment>
<dbReference type="Proteomes" id="UP000032266">
    <property type="component" value="Chromosome"/>
</dbReference>
<dbReference type="PATRIC" id="fig|1445510.3.peg.2011"/>
<dbReference type="GO" id="GO:0030145">
    <property type="term" value="F:manganese ion binding"/>
    <property type="evidence" value="ECO:0007669"/>
    <property type="project" value="TreeGrafter"/>
</dbReference>
<feature type="binding site" evidence="11">
    <location>
        <position position="180"/>
    </location>
    <ligand>
        <name>Mn(2+)</name>
        <dbReference type="ChEBI" id="CHEBI:29035"/>
        <label>2</label>
    </ligand>
</feature>
<comment type="cofactor">
    <cofactor evidence="11">
        <name>Mn(2+)</name>
        <dbReference type="ChEBI" id="CHEBI:29035"/>
    </cofactor>
    <text evidence="11">Binds 2 manganese ions per subunit.</text>
</comment>
<evidence type="ECO:0000256" key="6">
    <source>
        <dbReference type="ARBA" id="ARBA00023134"/>
    </source>
</evidence>
<evidence type="ECO:0000313" key="12">
    <source>
        <dbReference type="EMBL" id="AJQ94099.1"/>
    </source>
</evidence>
<dbReference type="InterPro" id="IPR036025">
    <property type="entry name" value="RtcB-like_sf"/>
</dbReference>
<feature type="binding site" evidence="10">
    <location>
        <position position="397"/>
    </location>
    <ligand>
        <name>GMP</name>
        <dbReference type="ChEBI" id="CHEBI:58115"/>
    </ligand>
</feature>
<dbReference type="PANTHER" id="PTHR43749">
    <property type="entry name" value="RNA-SPLICING LIGASE RTCB"/>
    <property type="match status" value="1"/>
</dbReference>
<evidence type="ECO:0000256" key="1">
    <source>
        <dbReference type="ARBA" id="ARBA00012726"/>
    </source>
</evidence>
<dbReference type="GO" id="GO:0170057">
    <property type="term" value="F:RNA ligase (GTP) activity"/>
    <property type="evidence" value="ECO:0007669"/>
    <property type="project" value="UniProtKB-EC"/>
</dbReference>
<keyword evidence="2" id="KW-0436">Ligase</keyword>
<feature type="binding site" evidence="10">
    <location>
        <begin position="327"/>
        <end position="330"/>
    </location>
    <ligand>
        <name>GMP</name>
        <dbReference type="ChEBI" id="CHEBI:58115"/>
    </ligand>
</feature>
<keyword evidence="3 11" id="KW-0479">Metal-binding</keyword>
<dbReference type="InterPro" id="IPR052915">
    <property type="entry name" value="RtcB-like"/>
</dbReference>
<dbReference type="RefSeq" id="WP_044616704.1">
    <property type="nucleotide sequence ID" value="NZ_CP007142.1"/>
</dbReference>
<dbReference type="STRING" id="1445510.YC6258_02055"/>
<dbReference type="Pfam" id="PF01139">
    <property type="entry name" value="RtcB"/>
    <property type="match status" value="1"/>
</dbReference>
<dbReference type="HOGENOM" id="CLU_022279_1_1_6"/>
<accession>A0A0C5VUM4</accession>
<evidence type="ECO:0000256" key="2">
    <source>
        <dbReference type="ARBA" id="ARBA00022598"/>
    </source>
</evidence>
<keyword evidence="6 10" id="KW-0342">GTP-binding</keyword>
<dbReference type="OrthoDB" id="9802323at2"/>
<evidence type="ECO:0000256" key="10">
    <source>
        <dbReference type="PIRSR" id="PIRSR601233-2"/>
    </source>
</evidence>
<sequence length="398" mass="44234">MPIQTLMTKGKAPVKIYTDEVEPAAMQQLYNLSQLPFIHSHIAVMPDVHMGKGATVGSVIPTKGAIIPAAVGVDIGCGMNAVRLSVNASHLPDNLRRIRSTIEAAIPVGFNMHKSDRARPTSIRALAVGLDRIIGKHRKIYSMQKKPYQTWIRQLGTLGGGNHFIELCLDENNDIWIMLHSGSRGIGNAIGQYFIELARRDMGRHLMNLPDKDLAYFSEGAEHFDDYIEAVEWAQEYAMTNRREMMRMILDSLRKQFPGFKVTKEAINCHHNYVSREYHFGEHVYVTRKGAIRAGEGELGIIPGSMGAKSFIVRGKGQPQSFCSCSHGAGRTMSRSAAKRKFTDMDVERQTAGVECRKDSGVIDEIPAAYKDIDTVMAHQSDLIEVVHTLKQVVCVKG</sequence>
<name>A0A0C5VUM4_9GAMM</name>
<feature type="active site" description="GMP-histidine intermediate" evidence="9">
    <location>
        <position position="327"/>
    </location>
</feature>
<evidence type="ECO:0000256" key="4">
    <source>
        <dbReference type="ARBA" id="ARBA00022741"/>
    </source>
</evidence>
<dbReference type="SUPFAM" id="SSF103365">
    <property type="entry name" value="Hypothetical protein PH1602"/>
    <property type="match status" value="1"/>
</dbReference>
<dbReference type="GO" id="GO:0006281">
    <property type="term" value="P:DNA repair"/>
    <property type="evidence" value="ECO:0007669"/>
    <property type="project" value="TreeGrafter"/>
</dbReference>
<keyword evidence="4 10" id="KW-0547">Nucleotide-binding</keyword>
<feature type="binding site" evidence="10">
    <location>
        <begin position="303"/>
        <end position="306"/>
    </location>
    <ligand>
        <name>GMP</name>
        <dbReference type="ChEBI" id="CHEBI:58115"/>
    </ligand>
</feature>
<feature type="binding site" evidence="10">
    <location>
        <begin position="162"/>
        <end position="166"/>
    </location>
    <ligand>
        <name>GMP</name>
        <dbReference type="ChEBI" id="CHEBI:58115"/>
    </ligand>
</feature>
<dbReference type="Gene3D" id="3.90.1860.10">
    <property type="entry name" value="tRNA-splicing ligase RtcB"/>
    <property type="match status" value="1"/>
</dbReference>
<evidence type="ECO:0000256" key="11">
    <source>
        <dbReference type="PIRSR" id="PIRSR601233-3"/>
    </source>
</evidence>
<dbReference type="KEGG" id="gsn:YC6258_02055"/>
<dbReference type="GO" id="GO:0006396">
    <property type="term" value="P:RNA processing"/>
    <property type="evidence" value="ECO:0007669"/>
    <property type="project" value="InterPro"/>
</dbReference>
<dbReference type="EC" id="6.5.1.8" evidence="1"/>
<feature type="binding site" evidence="10">
    <location>
        <begin position="271"/>
        <end position="272"/>
    </location>
    <ligand>
        <name>GMP</name>
        <dbReference type="ChEBI" id="CHEBI:58115"/>
    </ligand>
</feature>
<gene>
    <name evidence="12" type="ORF">YC6258_02055</name>
</gene>
<evidence type="ECO:0000256" key="9">
    <source>
        <dbReference type="PIRSR" id="PIRSR601233-1"/>
    </source>
</evidence>
<evidence type="ECO:0000256" key="8">
    <source>
        <dbReference type="ARBA" id="ARBA00047746"/>
    </source>
</evidence>
<dbReference type="EMBL" id="CP007142">
    <property type="protein sequence ID" value="AJQ94099.1"/>
    <property type="molecule type" value="Genomic_DNA"/>
</dbReference>
<keyword evidence="7 11" id="KW-0464">Manganese</keyword>
<feature type="binding site" evidence="11">
    <location>
        <position position="163"/>
    </location>
    <ligand>
        <name>Mn(2+)</name>
        <dbReference type="ChEBI" id="CHEBI:29035"/>
        <label>1</label>
    </ligand>
</feature>
<organism evidence="12 13">
    <name type="scientific">Gynuella sunshinyii YC6258</name>
    <dbReference type="NCBI Taxonomy" id="1445510"/>
    <lineage>
        <taxon>Bacteria</taxon>
        <taxon>Pseudomonadati</taxon>
        <taxon>Pseudomonadota</taxon>
        <taxon>Gammaproteobacteria</taxon>
        <taxon>Oceanospirillales</taxon>
        <taxon>Saccharospirillaceae</taxon>
        <taxon>Gynuella</taxon>
    </lineage>
</organism>
<reference evidence="12 13" key="1">
    <citation type="submission" date="2014-01" db="EMBL/GenBank/DDBJ databases">
        <title>Full genme sequencing of cellulolytic bacterium Gynuella sunshinyii YC6258T gen. nov., sp. nov.</title>
        <authorList>
            <person name="Khan H."/>
            <person name="Chung E.J."/>
            <person name="Chung Y.R."/>
        </authorList>
    </citation>
    <scope>NUCLEOTIDE SEQUENCE [LARGE SCALE GENOMIC DNA]</scope>
    <source>
        <strain evidence="12 13">YC6258</strain>
    </source>
</reference>
<evidence type="ECO:0000256" key="3">
    <source>
        <dbReference type="ARBA" id="ARBA00022723"/>
    </source>
</evidence>
<dbReference type="GO" id="GO:0005525">
    <property type="term" value="F:GTP binding"/>
    <property type="evidence" value="ECO:0007669"/>
    <property type="project" value="UniProtKB-KW"/>
</dbReference>
<proteinExistence type="predicted"/>
<evidence type="ECO:0000313" key="13">
    <source>
        <dbReference type="Proteomes" id="UP000032266"/>
    </source>
</evidence>
<dbReference type="GO" id="GO:0003909">
    <property type="term" value="F:DNA ligase activity"/>
    <property type="evidence" value="ECO:0007669"/>
    <property type="project" value="TreeGrafter"/>
</dbReference>